<organism evidence="1 2">
    <name type="scientific">Strongylus vulgaris</name>
    <name type="common">Blood worm</name>
    <dbReference type="NCBI Taxonomy" id="40348"/>
    <lineage>
        <taxon>Eukaryota</taxon>
        <taxon>Metazoa</taxon>
        <taxon>Ecdysozoa</taxon>
        <taxon>Nematoda</taxon>
        <taxon>Chromadorea</taxon>
        <taxon>Rhabditida</taxon>
        <taxon>Rhabditina</taxon>
        <taxon>Rhabditomorpha</taxon>
        <taxon>Strongyloidea</taxon>
        <taxon>Strongylidae</taxon>
        <taxon>Strongylus</taxon>
    </lineage>
</organism>
<protein>
    <submittedName>
        <fullName evidence="1">Uncharacterized protein</fullName>
    </submittedName>
</protein>
<keyword evidence="2" id="KW-1185">Reference proteome</keyword>
<sequence length="95" mass="9671">MAGRDDYYGGGRGGGGYGGGGGGGGYGGGGPGASCINKRPLVMFTKIDSNCAVIIGYDASLASLHPQDLMTLLGPQKLLRVMGTYKNTLYGYESI</sequence>
<dbReference type="Proteomes" id="UP000270094">
    <property type="component" value="Unassembled WGS sequence"/>
</dbReference>
<proteinExistence type="predicted"/>
<name>A0A3P7KI85_STRVU</name>
<gene>
    <name evidence="1" type="ORF">SVUK_LOCUS2836</name>
</gene>
<evidence type="ECO:0000313" key="2">
    <source>
        <dbReference type="Proteomes" id="UP000270094"/>
    </source>
</evidence>
<reference evidence="1 2" key="1">
    <citation type="submission" date="2018-11" db="EMBL/GenBank/DDBJ databases">
        <authorList>
            <consortium name="Pathogen Informatics"/>
        </authorList>
    </citation>
    <scope>NUCLEOTIDE SEQUENCE [LARGE SCALE GENOMIC DNA]</scope>
</reference>
<evidence type="ECO:0000313" key="1">
    <source>
        <dbReference type="EMBL" id="VDM67838.1"/>
    </source>
</evidence>
<accession>A0A3P7KI85</accession>
<dbReference type="EMBL" id="UYYB01006699">
    <property type="protein sequence ID" value="VDM67838.1"/>
    <property type="molecule type" value="Genomic_DNA"/>
</dbReference>
<dbReference type="AlphaFoldDB" id="A0A3P7KI85"/>